<accession>A0A024UA77</accession>
<gene>
    <name evidence="3" type="ORF">H310_05544</name>
</gene>
<evidence type="ECO:0000313" key="3">
    <source>
        <dbReference type="EMBL" id="ETW03120.1"/>
    </source>
</evidence>
<proteinExistence type="predicted"/>
<dbReference type="EMBL" id="KI913960">
    <property type="protein sequence ID" value="ETW03120.1"/>
    <property type="molecule type" value="Genomic_DNA"/>
</dbReference>
<dbReference type="STRING" id="157072.A0A024UA77"/>
<organism evidence="3">
    <name type="scientific">Aphanomyces invadans</name>
    <dbReference type="NCBI Taxonomy" id="157072"/>
    <lineage>
        <taxon>Eukaryota</taxon>
        <taxon>Sar</taxon>
        <taxon>Stramenopiles</taxon>
        <taxon>Oomycota</taxon>
        <taxon>Saprolegniomycetes</taxon>
        <taxon>Saprolegniales</taxon>
        <taxon>Verrucalvaceae</taxon>
        <taxon>Aphanomyces</taxon>
    </lineage>
</organism>
<evidence type="ECO:0000259" key="2">
    <source>
        <dbReference type="PROSITE" id="PS50003"/>
    </source>
</evidence>
<feature type="region of interest" description="Disordered" evidence="1">
    <location>
        <begin position="343"/>
        <end position="363"/>
    </location>
</feature>
<dbReference type="PROSITE" id="PS50003">
    <property type="entry name" value="PH_DOMAIN"/>
    <property type="match status" value="1"/>
</dbReference>
<dbReference type="InterPro" id="IPR001849">
    <property type="entry name" value="PH_domain"/>
</dbReference>
<reference evidence="3" key="1">
    <citation type="submission" date="2013-12" db="EMBL/GenBank/DDBJ databases">
        <title>The Genome Sequence of Aphanomyces invadans NJM9701.</title>
        <authorList>
            <consortium name="The Broad Institute Genomics Platform"/>
            <person name="Russ C."/>
            <person name="Tyler B."/>
            <person name="van West P."/>
            <person name="Dieguez-Uribeondo J."/>
            <person name="Young S.K."/>
            <person name="Zeng Q."/>
            <person name="Gargeya S."/>
            <person name="Fitzgerald M."/>
            <person name="Abouelleil A."/>
            <person name="Alvarado L."/>
            <person name="Chapman S.B."/>
            <person name="Gainer-Dewar J."/>
            <person name="Goldberg J."/>
            <person name="Griggs A."/>
            <person name="Gujja S."/>
            <person name="Hansen M."/>
            <person name="Howarth C."/>
            <person name="Imamovic A."/>
            <person name="Ireland A."/>
            <person name="Larimer J."/>
            <person name="McCowan C."/>
            <person name="Murphy C."/>
            <person name="Pearson M."/>
            <person name="Poon T.W."/>
            <person name="Priest M."/>
            <person name="Roberts A."/>
            <person name="Saif S."/>
            <person name="Shea T."/>
            <person name="Sykes S."/>
            <person name="Wortman J."/>
            <person name="Nusbaum C."/>
            <person name="Birren B."/>
        </authorList>
    </citation>
    <scope>NUCLEOTIDE SEQUENCE [LARGE SCALE GENOMIC DNA]</scope>
    <source>
        <strain evidence="3">NJM9701</strain>
    </source>
</reference>
<dbReference type="RefSeq" id="XP_008868504.1">
    <property type="nucleotide sequence ID" value="XM_008870282.1"/>
</dbReference>
<dbReference type="OrthoDB" id="61732at2759"/>
<name>A0A024UA77_9STRA</name>
<sequence>MSTAADGARVGSVALPRVMSPTKTDPKLLSRMSTFDMMAVNHNKTLSVRDRIREMHALKMAPFPTECRRESTVIDATPASLASTFPCCRHPINAGPVETSLHLDLHGLSWKRRHIPTNDILGATCLSSSSQFVVHYVEKTPDCHFRTVQFDTDSDAEAAAWVDAIQRIVKWHARVPLDATRRLQVVLDTTATSSAEVWATAQTSLSLAAIDCTVIASEDCVSFGQTIQVGNPFEACLIVGTTLSFHRIVNGIFQQHEGRWRAILPSLPLGLLATTDPSTLRANNAAVLYNLIKRKIRPTHAVACHFNQEFIVLATDSIALGQTTLQMTLASQAPMPSVQYQCKRAPVDSASKPDPATPDNDDPNVNLQHHVELCSIYNDIDPALKSWKGSIACNQDVQNEPTLRTLPLLGLHMHLTQRHQAIGVQQFTPGPLWHRWTQHHRPINLFSNLPPITQASSLVLALPHAWDVSIDASPTRLVCGHIQFDCLPHLLHCFM</sequence>
<feature type="domain" description="PH" evidence="2">
    <location>
        <begin position="132"/>
        <end position="170"/>
    </location>
</feature>
<dbReference type="GeneID" id="20082594"/>
<dbReference type="AlphaFoldDB" id="A0A024UA77"/>
<evidence type="ECO:0000256" key="1">
    <source>
        <dbReference type="SAM" id="MobiDB-lite"/>
    </source>
</evidence>
<dbReference type="VEuPathDB" id="FungiDB:H310_05544"/>
<feature type="compositionally biased region" description="Low complexity" evidence="1">
    <location>
        <begin position="353"/>
        <end position="363"/>
    </location>
</feature>
<protein>
    <recommendedName>
        <fullName evidence="2">PH domain-containing protein</fullName>
    </recommendedName>
</protein>